<dbReference type="Proteomes" id="UP001060085">
    <property type="component" value="Linkage Group LG02"/>
</dbReference>
<reference evidence="2" key="1">
    <citation type="journal article" date="2023" name="Nat. Plants">
        <title>Single-cell RNA sequencing provides a high-resolution roadmap for understanding the multicellular compartmentation of specialized metabolism.</title>
        <authorList>
            <person name="Sun S."/>
            <person name="Shen X."/>
            <person name="Li Y."/>
            <person name="Li Y."/>
            <person name="Wang S."/>
            <person name="Li R."/>
            <person name="Zhang H."/>
            <person name="Shen G."/>
            <person name="Guo B."/>
            <person name="Wei J."/>
            <person name="Xu J."/>
            <person name="St-Pierre B."/>
            <person name="Chen S."/>
            <person name="Sun C."/>
        </authorList>
    </citation>
    <scope>NUCLEOTIDE SEQUENCE [LARGE SCALE GENOMIC DNA]</scope>
</reference>
<keyword evidence="2" id="KW-1185">Reference proteome</keyword>
<evidence type="ECO:0000313" key="2">
    <source>
        <dbReference type="Proteomes" id="UP001060085"/>
    </source>
</evidence>
<organism evidence="1 2">
    <name type="scientific">Catharanthus roseus</name>
    <name type="common">Madagascar periwinkle</name>
    <name type="synonym">Vinca rosea</name>
    <dbReference type="NCBI Taxonomy" id="4058"/>
    <lineage>
        <taxon>Eukaryota</taxon>
        <taxon>Viridiplantae</taxon>
        <taxon>Streptophyta</taxon>
        <taxon>Embryophyta</taxon>
        <taxon>Tracheophyta</taxon>
        <taxon>Spermatophyta</taxon>
        <taxon>Magnoliopsida</taxon>
        <taxon>eudicotyledons</taxon>
        <taxon>Gunneridae</taxon>
        <taxon>Pentapetalae</taxon>
        <taxon>asterids</taxon>
        <taxon>lamiids</taxon>
        <taxon>Gentianales</taxon>
        <taxon>Apocynaceae</taxon>
        <taxon>Rauvolfioideae</taxon>
        <taxon>Vinceae</taxon>
        <taxon>Catharanthinae</taxon>
        <taxon>Catharanthus</taxon>
    </lineage>
</organism>
<comment type="caution">
    <text evidence="1">The sequence shown here is derived from an EMBL/GenBank/DDBJ whole genome shotgun (WGS) entry which is preliminary data.</text>
</comment>
<gene>
    <name evidence="1" type="ORF">M9H77_08743</name>
</gene>
<protein>
    <submittedName>
        <fullName evidence="1">Uncharacterized protein</fullName>
    </submittedName>
</protein>
<sequence>MSSRPNPTGNGRVKPTIAGRQEFCWEKPIGNGRVRAMEIKKNLKLYYGKTTALKEKFQHKCGAIDNRRSPPEVNTSTPGRVHSWQDVGTTTTIPRKKQKRRKFVSSIKD</sequence>
<dbReference type="EMBL" id="CM044702">
    <property type="protein sequence ID" value="KAI5677793.1"/>
    <property type="molecule type" value="Genomic_DNA"/>
</dbReference>
<evidence type="ECO:0000313" key="1">
    <source>
        <dbReference type="EMBL" id="KAI5677793.1"/>
    </source>
</evidence>
<proteinExistence type="predicted"/>
<name>A0ACC0BYY8_CATRO</name>
<accession>A0ACC0BYY8</accession>